<comment type="caution">
    <text evidence="2">The sequence shown here is derived from an EMBL/GenBank/DDBJ whole genome shotgun (WGS) entry which is preliminary data.</text>
</comment>
<evidence type="ECO:0000313" key="3">
    <source>
        <dbReference type="Proteomes" id="UP001066276"/>
    </source>
</evidence>
<sequence length="126" mass="13120">MAPSTYAATSRPPNDQGQSSWGGRLHPIPKTSPAGKAPSPLGGARESPLWGPHSTLTAFRAQRRPPRPLSTQPSVRGSSQIQAHHAARSAARSTRRPLAQAKVGCSSPTLPGAARSSVPAGHPLDR</sequence>
<organism evidence="2 3">
    <name type="scientific">Pleurodeles waltl</name>
    <name type="common">Iberian ribbed newt</name>
    <dbReference type="NCBI Taxonomy" id="8319"/>
    <lineage>
        <taxon>Eukaryota</taxon>
        <taxon>Metazoa</taxon>
        <taxon>Chordata</taxon>
        <taxon>Craniata</taxon>
        <taxon>Vertebrata</taxon>
        <taxon>Euteleostomi</taxon>
        <taxon>Amphibia</taxon>
        <taxon>Batrachia</taxon>
        <taxon>Caudata</taxon>
        <taxon>Salamandroidea</taxon>
        <taxon>Salamandridae</taxon>
        <taxon>Pleurodelinae</taxon>
        <taxon>Pleurodeles</taxon>
    </lineage>
</organism>
<evidence type="ECO:0000313" key="2">
    <source>
        <dbReference type="EMBL" id="KAJ1177309.1"/>
    </source>
</evidence>
<reference evidence="2" key="1">
    <citation type="journal article" date="2022" name="bioRxiv">
        <title>Sequencing and chromosome-scale assembly of the giantPleurodeles waltlgenome.</title>
        <authorList>
            <person name="Brown T."/>
            <person name="Elewa A."/>
            <person name="Iarovenko S."/>
            <person name="Subramanian E."/>
            <person name="Araus A.J."/>
            <person name="Petzold A."/>
            <person name="Susuki M."/>
            <person name="Suzuki K.-i.T."/>
            <person name="Hayashi T."/>
            <person name="Toyoda A."/>
            <person name="Oliveira C."/>
            <person name="Osipova E."/>
            <person name="Leigh N.D."/>
            <person name="Simon A."/>
            <person name="Yun M.H."/>
        </authorList>
    </citation>
    <scope>NUCLEOTIDE SEQUENCE</scope>
    <source>
        <strain evidence="2">20211129_DDA</strain>
        <tissue evidence="2">Liver</tissue>
    </source>
</reference>
<dbReference type="AlphaFoldDB" id="A0AAV7TN00"/>
<dbReference type="EMBL" id="JANPWB010000006">
    <property type="protein sequence ID" value="KAJ1177309.1"/>
    <property type="molecule type" value="Genomic_DNA"/>
</dbReference>
<feature type="region of interest" description="Disordered" evidence="1">
    <location>
        <begin position="1"/>
        <end position="126"/>
    </location>
</feature>
<feature type="compositionally biased region" description="Polar residues" evidence="1">
    <location>
        <begin position="1"/>
        <end position="21"/>
    </location>
</feature>
<feature type="compositionally biased region" description="Polar residues" evidence="1">
    <location>
        <begin position="69"/>
        <end position="82"/>
    </location>
</feature>
<name>A0AAV7TN00_PLEWA</name>
<dbReference type="Proteomes" id="UP001066276">
    <property type="component" value="Chromosome 3_2"/>
</dbReference>
<evidence type="ECO:0000256" key="1">
    <source>
        <dbReference type="SAM" id="MobiDB-lite"/>
    </source>
</evidence>
<accession>A0AAV7TN00</accession>
<proteinExistence type="predicted"/>
<gene>
    <name evidence="2" type="ORF">NDU88_002568</name>
</gene>
<keyword evidence="3" id="KW-1185">Reference proteome</keyword>
<protein>
    <submittedName>
        <fullName evidence="2">Uncharacterized protein</fullName>
    </submittedName>
</protein>